<organism evidence="2 3">
    <name type="scientific">Panicum miliaceum</name>
    <name type="common">Proso millet</name>
    <name type="synonym">Broomcorn millet</name>
    <dbReference type="NCBI Taxonomy" id="4540"/>
    <lineage>
        <taxon>Eukaryota</taxon>
        <taxon>Viridiplantae</taxon>
        <taxon>Streptophyta</taxon>
        <taxon>Embryophyta</taxon>
        <taxon>Tracheophyta</taxon>
        <taxon>Spermatophyta</taxon>
        <taxon>Magnoliopsida</taxon>
        <taxon>Liliopsida</taxon>
        <taxon>Poales</taxon>
        <taxon>Poaceae</taxon>
        <taxon>PACMAD clade</taxon>
        <taxon>Panicoideae</taxon>
        <taxon>Panicodae</taxon>
        <taxon>Paniceae</taxon>
        <taxon>Panicinae</taxon>
        <taxon>Panicum</taxon>
        <taxon>Panicum sect. Panicum</taxon>
    </lineage>
</organism>
<dbReference type="AlphaFoldDB" id="A0A3L6SP14"/>
<feature type="domain" description="AB hydrolase-1" evidence="1">
    <location>
        <begin position="51"/>
        <end position="296"/>
    </location>
</feature>
<dbReference type="Proteomes" id="UP000275267">
    <property type="component" value="Unassembled WGS sequence"/>
</dbReference>
<dbReference type="PANTHER" id="PTHR10992:SF1035">
    <property type="entry name" value="ESTERASE PIR7A-RELATED"/>
    <property type="match status" value="1"/>
</dbReference>
<dbReference type="InterPro" id="IPR045889">
    <property type="entry name" value="MES/HNL"/>
</dbReference>
<dbReference type="Gene3D" id="3.40.50.1820">
    <property type="entry name" value="alpha/beta hydrolase"/>
    <property type="match status" value="1"/>
</dbReference>
<dbReference type="OrthoDB" id="408373at2759"/>
<sequence>MGYRSRHVTRKLQRAYSLSGVTHRRVGEDQAAVEAPAEAPAAMESGSNKHFVLVHGLSHGAWCWYKVVARLRAAGHRATALDMAASGVHPARLHEVASFEEYSRPLLDAVAAAPDGERLVLVGHSLGGLNVALAMERFPSKVAAAVFLAASMPRVGSHMGITIEKFMETIEPGFFMDSETMLLDTEQGPRAAVLLGPNLLAARVYDQSPTEDLELAKLLLSPGSQFMDDPMMKDKTLLTDGNYGSVKRVFVIAKADSSTTEEMQRRMVDLSPGAEVEEIAGADHMAMISKPKDLCDVLVKIANKYD</sequence>
<gene>
    <name evidence="2" type="ORF">C2845_PM07G34010</name>
</gene>
<dbReference type="SUPFAM" id="SSF53474">
    <property type="entry name" value="alpha/beta-Hydrolases"/>
    <property type="match status" value="1"/>
</dbReference>
<proteinExistence type="predicted"/>
<name>A0A3L6SP14_PANMI</name>
<dbReference type="InterPro" id="IPR029058">
    <property type="entry name" value="AB_hydrolase_fold"/>
</dbReference>
<evidence type="ECO:0000313" key="3">
    <source>
        <dbReference type="Proteomes" id="UP000275267"/>
    </source>
</evidence>
<keyword evidence="3" id="KW-1185">Reference proteome</keyword>
<dbReference type="EMBL" id="PQIB02000004">
    <property type="protein sequence ID" value="RLN24378.1"/>
    <property type="molecule type" value="Genomic_DNA"/>
</dbReference>
<reference evidence="3" key="1">
    <citation type="journal article" date="2019" name="Nat. Commun.">
        <title>The genome of broomcorn millet.</title>
        <authorList>
            <person name="Zou C."/>
            <person name="Miki D."/>
            <person name="Li D."/>
            <person name="Tang Q."/>
            <person name="Xiao L."/>
            <person name="Rajput S."/>
            <person name="Deng P."/>
            <person name="Jia W."/>
            <person name="Huang R."/>
            <person name="Zhang M."/>
            <person name="Sun Y."/>
            <person name="Hu J."/>
            <person name="Fu X."/>
            <person name="Schnable P.S."/>
            <person name="Li F."/>
            <person name="Zhang H."/>
            <person name="Feng B."/>
            <person name="Zhu X."/>
            <person name="Liu R."/>
            <person name="Schnable J.C."/>
            <person name="Zhu J.-K."/>
            <person name="Zhang H."/>
        </authorList>
    </citation>
    <scope>NUCLEOTIDE SEQUENCE [LARGE SCALE GENOMIC DNA]</scope>
</reference>
<evidence type="ECO:0000313" key="2">
    <source>
        <dbReference type="EMBL" id="RLN24378.1"/>
    </source>
</evidence>
<dbReference type="FunFam" id="3.40.50.1820:FF:000051">
    <property type="entry name" value="(S)-hydroxynitrile lyase"/>
    <property type="match status" value="1"/>
</dbReference>
<dbReference type="Pfam" id="PF12697">
    <property type="entry name" value="Abhydrolase_6"/>
    <property type="match status" value="1"/>
</dbReference>
<dbReference type="GO" id="GO:0009694">
    <property type="term" value="P:jasmonic acid metabolic process"/>
    <property type="evidence" value="ECO:0007669"/>
    <property type="project" value="TreeGrafter"/>
</dbReference>
<dbReference type="PANTHER" id="PTHR10992">
    <property type="entry name" value="METHYLESTERASE FAMILY MEMBER"/>
    <property type="match status" value="1"/>
</dbReference>
<accession>A0A3L6SP14</accession>
<protein>
    <recommendedName>
        <fullName evidence="1">AB hydrolase-1 domain-containing protein</fullName>
    </recommendedName>
</protein>
<dbReference type="GO" id="GO:0080031">
    <property type="term" value="F:methyl salicylate esterase activity"/>
    <property type="evidence" value="ECO:0007669"/>
    <property type="project" value="TreeGrafter"/>
</dbReference>
<dbReference type="GO" id="GO:0080030">
    <property type="term" value="F:methyl indole-3-acetate esterase activity"/>
    <property type="evidence" value="ECO:0007669"/>
    <property type="project" value="TreeGrafter"/>
</dbReference>
<dbReference type="STRING" id="4540.A0A3L6SP14"/>
<dbReference type="GO" id="GO:0080032">
    <property type="term" value="F:methyl jasmonate esterase activity"/>
    <property type="evidence" value="ECO:0007669"/>
    <property type="project" value="TreeGrafter"/>
</dbReference>
<dbReference type="InterPro" id="IPR000073">
    <property type="entry name" value="AB_hydrolase_1"/>
</dbReference>
<evidence type="ECO:0000259" key="1">
    <source>
        <dbReference type="Pfam" id="PF12697"/>
    </source>
</evidence>
<dbReference type="GO" id="GO:0009696">
    <property type="term" value="P:salicylic acid metabolic process"/>
    <property type="evidence" value="ECO:0007669"/>
    <property type="project" value="TreeGrafter"/>
</dbReference>
<comment type="caution">
    <text evidence="2">The sequence shown here is derived from an EMBL/GenBank/DDBJ whole genome shotgun (WGS) entry which is preliminary data.</text>
</comment>